<dbReference type="Pfam" id="PF00078">
    <property type="entry name" value="RVT_1"/>
    <property type="match status" value="1"/>
</dbReference>
<dbReference type="Proteomes" id="UP001501321">
    <property type="component" value="Unassembled WGS sequence"/>
</dbReference>
<evidence type="ECO:0000256" key="1">
    <source>
        <dbReference type="ARBA" id="ARBA00034120"/>
    </source>
</evidence>
<dbReference type="PANTHER" id="PTHR34047">
    <property type="entry name" value="NUCLEAR INTRON MATURASE 1, MITOCHONDRIAL-RELATED"/>
    <property type="match status" value="1"/>
</dbReference>
<dbReference type="RefSeq" id="WP_345014375.1">
    <property type="nucleotide sequence ID" value="NZ_BAABFC010000023.1"/>
</dbReference>
<dbReference type="SUPFAM" id="SSF56672">
    <property type="entry name" value="DNA/RNA polymerases"/>
    <property type="match status" value="1"/>
</dbReference>
<comment type="similarity">
    <text evidence="1">Belongs to the bacterial reverse transcriptase family.</text>
</comment>
<comment type="caution">
    <text evidence="3">The sequence shown here is derived from an EMBL/GenBank/DDBJ whole genome shotgun (WGS) entry which is preliminary data.</text>
</comment>
<dbReference type="InterPro" id="IPR043502">
    <property type="entry name" value="DNA/RNA_pol_sf"/>
</dbReference>
<evidence type="ECO:0000259" key="2">
    <source>
        <dbReference type="PROSITE" id="PS50878"/>
    </source>
</evidence>
<keyword evidence="3" id="KW-0695">RNA-directed DNA polymerase</keyword>
<protein>
    <submittedName>
        <fullName evidence="3">RNA-directed DNA polymerase</fullName>
    </submittedName>
</protein>
<keyword evidence="3" id="KW-0808">Transferase</keyword>
<dbReference type="PROSITE" id="PS50878">
    <property type="entry name" value="RT_POL"/>
    <property type="match status" value="1"/>
</dbReference>
<dbReference type="InterPro" id="IPR051083">
    <property type="entry name" value="GrpII_Intron_Splice-Mob/Def"/>
</dbReference>
<name>A0ABP8QJT7_9GAMM</name>
<keyword evidence="4" id="KW-1185">Reference proteome</keyword>
<dbReference type="InterPro" id="IPR000477">
    <property type="entry name" value="RT_dom"/>
</dbReference>
<dbReference type="GO" id="GO:0003964">
    <property type="term" value="F:RNA-directed DNA polymerase activity"/>
    <property type="evidence" value="ECO:0007669"/>
    <property type="project" value="UniProtKB-KW"/>
</dbReference>
<dbReference type="EMBL" id="BAABFC010000023">
    <property type="protein sequence ID" value="GAA4503071.1"/>
    <property type="molecule type" value="Genomic_DNA"/>
</dbReference>
<sequence>MTIGRDSIEWAINFVSDHSDGDLFPKIIEVGAIKTRLEEFIKAVENKNLTDFPPKACRRFIVPKDEISYRQATQLHPQDSLLLSALIYQYGQGIEDRRLVNDKVFSYRFKPTVDDGLYGNKNAWNEFWKKADILSRSSNVVLYLDIADFYNQIYHHTVENQLIESGFPNQATKWVISLLESTTAGVSRGVPIGPHPIHLIAEATLIPIDNSLDTSGFNFIRYADDILIFCDSEKEAKSTLATVATVLDRQQRLMLQRHKTKIYSPNDFRELSRDMIEDRPIDRNEARLLGIIRKYTGGNPYQGISYNAISPNDWSQFSQEVVGKIIQEYLSKEDVDYIRLRWFYRRLAQVGHPGAIDVSLENLDSLGPCFANICFYISSIQSIEPERWKDIGSKLLVLLEADEVKNNEFFRLSILSLFSRNEFINHFSHLAKIFGSSDSFARREIMLSAYQNKAFDWLREHKESFGNMDPWQKMAFIYCASALPSDEKKYFINRHAYHGPFEDVLSKWAKSI</sequence>
<keyword evidence="3" id="KW-0548">Nucleotidyltransferase</keyword>
<proteinExistence type="inferred from homology"/>
<organism evidence="3 4">
    <name type="scientific">Pseudaeromonas paramecii</name>
    <dbReference type="NCBI Taxonomy" id="2138166"/>
    <lineage>
        <taxon>Bacteria</taxon>
        <taxon>Pseudomonadati</taxon>
        <taxon>Pseudomonadota</taxon>
        <taxon>Gammaproteobacteria</taxon>
        <taxon>Aeromonadales</taxon>
        <taxon>Aeromonadaceae</taxon>
        <taxon>Pseudaeromonas</taxon>
    </lineage>
</organism>
<evidence type="ECO:0000313" key="4">
    <source>
        <dbReference type="Proteomes" id="UP001501321"/>
    </source>
</evidence>
<dbReference type="CDD" id="cd01646">
    <property type="entry name" value="RT_Bac_retron_I"/>
    <property type="match status" value="1"/>
</dbReference>
<dbReference type="PANTHER" id="PTHR34047:SF8">
    <property type="entry name" value="PROTEIN YKFC"/>
    <property type="match status" value="1"/>
</dbReference>
<reference evidence="4" key="1">
    <citation type="journal article" date="2019" name="Int. J. Syst. Evol. Microbiol.">
        <title>The Global Catalogue of Microorganisms (GCM) 10K type strain sequencing project: providing services to taxonomists for standard genome sequencing and annotation.</title>
        <authorList>
            <consortium name="The Broad Institute Genomics Platform"/>
            <consortium name="The Broad Institute Genome Sequencing Center for Infectious Disease"/>
            <person name="Wu L."/>
            <person name="Ma J."/>
        </authorList>
    </citation>
    <scope>NUCLEOTIDE SEQUENCE [LARGE SCALE GENOMIC DNA]</scope>
    <source>
        <strain evidence="4">JCM 32226</strain>
    </source>
</reference>
<feature type="domain" description="Reverse transcriptase" evidence="2">
    <location>
        <begin position="43"/>
        <end position="293"/>
    </location>
</feature>
<gene>
    <name evidence="3" type="ORF">GCM10023095_28760</name>
</gene>
<evidence type="ECO:0000313" key="3">
    <source>
        <dbReference type="EMBL" id="GAA4503071.1"/>
    </source>
</evidence>
<accession>A0ABP8QJT7</accession>